<sequence length="280" mass="32798">MPQSRKFTDEELRTAERMAIYSSKLHMDFQCHCNALQRENKAEVDRIWQRLSGQENRPPQGWRPEAAEREDYRRQMEEIRQKTPTTIEETPFCIEGYAKRMGTTVEEGMSRYWTQLLANSIDPAYYTEWAKIKQFEENRRQRNDRKNKKPPKRILTRYNRPIPSEHEVGDCNSEPQAVTWADVAQLRRVQISANRGRHWGDDQGAMRLVNNFFEYTDDATGDQVLCQVVGCYKAAGKNEAHLDIVFEGCGESPVRVPRSSFIKDMLKSCKGKWSSYIYLK</sequence>
<evidence type="ECO:0000313" key="3">
    <source>
        <dbReference type="Proteomes" id="UP000054144"/>
    </source>
</evidence>
<evidence type="ECO:0000313" key="2">
    <source>
        <dbReference type="EMBL" id="KIY43138.1"/>
    </source>
</evidence>
<dbReference type="Proteomes" id="UP000054144">
    <property type="component" value="Unassembled WGS sequence"/>
</dbReference>
<evidence type="ECO:0000256" key="1">
    <source>
        <dbReference type="SAM" id="MobiDB-lite"/>
    </source>
</evidence>
<gene>
    <name evidence="2" type="ORF">FISHEDRAFT_62909</name>
</gene>
<name>A0A0D6ZZZ3_9AGAR</name>
<keyword evidence="3" id="KW-1185">Reference proteome</keyword>
<dbReference type="EMBL" id="KN882117">
    <property type="protein sequence ID" value="KIY43138.1"/>
    <property type="molecule type" value="Genomic_DNA"/>
</dbReference>
<feature type="compositionally biased region" description="Basic residues" evidence="1">
    <location>
        <begin position="142"/>
        <end position="155"/>
    </location>
</feature>
<protein>
    <submittedName>
        <fullName evidence="2">Uncharacterized protein</fullName>
    </submittedName>
</protein>
<organism evidence="2 3">
    <name type="scientific">Fistulina hepatica ATCC 64428</name>
    <dbReference type="NCBI Taxonomy" id="1128425"/>
    <lineage>
        <taxon>Eukaryota</taxon>
        <taxon>Fungi</taxon>
        <taxon>Dikarya</taxon>
        <taxon>Basidiomycota</taxon>
        <taxon>Agaricomycotina</taxon>
        <taxon>Agaricomycetes</taxon>
        <taxon>Agaricomycetidae</taxon>
        <taxon>Agaricales</taxon>
        <taxon>Fistulinaceae</taxon>
        <taxon>Fistulina</taxon>
    </lineage>
</organism>
<dbReference type="AlphaFoldDB" id="A0A0D6ZZZ3"/>
<proteinExistence type="predicted"/>
<accession>A0A0D6ZZZ3</accession>
<feature type="region of interest" description="Disordered" evidence="1">
    <location>
        <begin position="138"/>
        <end position="158"/>
    </location>
</feature>
<reference evidence="2 3" key="1">
    <citation type="journal article" date="2015" name="Fungal Genet. Biol.">
        <title>Evolution of novel wood decay mechanisms in Agaricales revealed by the genome sequences of Fistulina hepatica and Cylindrobasidium torrendii.</title>
        <authorList>
            <person name="Floudas D."/>
            <person name="Held B.W."/>
            <person name="Riley R."/>
            <person name="Nagy L.G."/>
            <person name="Koehler G."/>
            <person name="Ransdell A.S."/>
            <person name="Younus H."/>
            <person name="Chow J."/>
            <person name="Chiniquy J."/>
            <person name="Lipzen A."/>
            <person name="Tritt A."/>
            <person name="Sun H."/>
            <person name="Haridas S."/>
            <person name="LaButti K."/>
            <person name="Ohm R.A."/>
            <person name="Kues U."/>
            <person name="Blanchette R.A."/>
            <person name="Grigoriev I.V."/>
            <person name="Minto R.E."/>
            <person name="Hibbett D.S."/>
        </authorList>
    </citation>
    <scope>NUCLEOTIDE SEQUENCE [LARGE SCALE GENOMIC DNA]</scope>
    <source>
        <strain evidence="2 3">ATCC 64428</strain>
    </source>
</reference>